<proteinExistence type="predicted"/>
<organism evidence="1 2">
    <name type="scientific">Durusdinium trenchii</name>
    <dbReference type="NCBI Taxonomy" id="1381693"/>
    <lineage>
        <taxon>Eukaryota</taxon>
        <taxon>Sar</taxon>
        <taxon>Alveolata</taxon>
        <taxon>Dinophyceae</taxon>
        <taxon>Suessiales</taxon>
        <taxon>Symbiodiniaceae</taxon>
        <taxon>Durusdinium</taxon>
    </lineage>
</organism>
<evidence type="ECO:0000313" key="2">
    <source>
        <dbReference type="Proteomes" id="UP001642464"/>
    </source>
</evidence>
<name>A0ABP0SBQ9_9DINO</name>
<sequence length="5076" mass="540160">MHHELMVLDTCGVLLGPGKTPWNFYTKSIAPQANQAGIAAFASDVTWAPGEYRLCWFGAPHFNASVDGRDFNFDAGSLYLIGPDPLTQSHTCVAGQTCTLTSLSGFAPGETWQVMALDTCGPRLDPNVTGHSTFGFPNAGLAWTFAAEINGTRTINGTRENSSEGDARVSGLTITWGDVPISPAGGLYRLCWCGSLSQLANDSVKGSCSTADGFRLDIGSLFVQGPSWQDFATCVSGRHCSLQDFSDLGDVGHLLVLETCGVQSALVPGFPDFTAENSSWPVPISALGGQYRLCWCQGRSLNHTNISYHSDFQRCTMEEYVDMGAFHLVGPSSLEKTCISGLSCSFDGFGEGHSIMLLDTCGMSGMTAPVVHHQQAPWSGEVSFQLTISGGLYRLCWCYENENINTNRSFCDLAEHHLVDAGSLLVLGPQQNQDRTCISGRSCRTQGIWSTGSHWKDQIRILDTCGSNAIPKHFPSEGFSGHSSLSSNATSPGRLEQSLDFGSTAVTTHGGIYRLCWCSGLSESGCIAQMDIGTMTILGPFQEDRTCISGKTCSFDIGGLGFSADDRFLVLDTCGLPDKGISSSTKSQAVAWNEITLMTVSGGEYRLCWCSGVRVDFELNTSNTSHETRNESLPLCTVAWDFRLDVGRLLLHGMSPLEQHATCVAGQPCAIDVAGYVTEGDFVMALDTCGEASDGLGPSRLQLWNQTNDAMDFSQNDSHEVTEAQMHFKRFWLGENTGSASVGSFSGFLTQPRLAVRHPTSKARRAGSVDFGRGQGGKYRLCWCGGLETGASSTRCSGALDFQMDFGELTVIGPKGEMQTQTCITAQECLITLQLVSGYSAFSLSNQLIEGEETVLVLETCSDSGFLGYPTGVGGFNMSGTPAVGVAGGVYRLCWCRGFACTTPEFRVDLGTLQILGPVPLSQHRTCVSGRRCILDGLSVTGGHDKLLILETCGLPALIPLPQSLTSPSEMSGAVVDLSQQMSYSPGGQYRLCWCGDFEDVQSLNLSSRNSSCTHFHEFNLDMGGLMVLGPAPLQQDRTCIAGERCQLEGFLGTGLDQGALLLLETCGFSQASAFNLNLGRPGQPQGSTLGEASASGSTFSWEVAAPSGGSFRLCWCANLQNYSAGNLTHTPPHSGCVVPEEFQLDIGRLDVVGPVAGLIEQRFTCLLGRACRLSGLDSLGFLEGDRLLVLDTCGAQPTRNYLDGVVSDVSGTQSTVRWQSPVLTSISGGQYRLCWCGRTSWSSGSNQTTTPSDCRVDAGELSISGPAPLYQHRTCISGEVCSFNGIIGQGHLSNEDSFLVLDTCGSEAAIARLSSSVKVFKGAAQWNSPITSAGGLYRLCWCSAEENVTCDLPSDFLEIGDFYILGPSPLQQDRTCVAGQSCVTAGLTGHISINDRYLVLDTCGTSLAAVGNAPGYGGHALDSSNESLLGKIYWSQSETSPATGGEYRLCWCAGGGAYGSRCSVAEDFKADDTLFLRDSCQQSTATGLPSSGVPPISSNSSASVLFSSVPTTAQGGTYKMCWCPGPVTASLHQSTECVTAGVGVVELGSLLMIGPQLERKTCYSGHSCKISVSGIHLSSQNQILVQETCGREGINRWPGEMLSLNQSDQRMPLTWSVPITGAGGRYRLCWCFDSCEVSSSFWMDFGTMHMVGPHPLNQDRTCVMGQFCHIESIIGVEASGGSVLAVWDTCGEDTGHLIWHFGNLSNQSSTELARLTYGGGSYRLCWCSGSSSTGESPINAACSVGSDFRTDVGSMLILGVAVPQDRTCVMGLSCSFDVEGYWLASGDEILVLETCGVGLPFLTSTLIADHTGHNGTASNETGSGAALSSARVVPQTIWTGGSYRLCWCGSDRSCAVSDFTDFGRLLVIGPSPLPQARTCVAGQTCVFDGLRGQFYGLAEASLAVLDTCGVAQSKVSMPNVVELELDRFQLAHFEAAPVPGGHYMLCWCPKSAVNLANTSSNLDCLLEEHVASIGSLEIVGPSPLGKLSTCIAGETCLITGLTGAGHYHLAEGDQLLIMETCLTQPAAEGEPLPIALTEAVLGQVTSILSSGVIFQFPNLPSAPGGTYRLCWCAAGFHCSSAEHFRVDAGQLTMVGPESLQQHRSCISGQSCEVDGIQLFPSSADESLVSSAFLVLETCGTFSTIAGVMSEGSTASNASGIFSLGMITSAGGSYRLCWCGNLCRKASDFRVDAGTMSILGPQPLQQQQTCVSGRTCQLQAVAAHAAGDTLSGWLRVLDTCGTVGLAGADVVMSDLTAMALTAAGGSYRVCWCPVIFSNSCTEPQDFAVDIGQLLLIGPAPLTQARTCISGLACHFYDTEGEALSEQDRILLLDTCGSPSALAETGAFLSAFPADNISNTTALGVSNRAPLTVVTGLGGEYRLCWCGTLTGFTCSLPDDFKVDFGSLHFVAPSTFGRTCFSGQHCFPEGIFEEALGGASGSVMALETCGLSTPLQGFGQVWSATVATAANGRITAAGGIYRLCWCAGQTEDSDLTATASNGSAMDSLQLSCIMPEQFLTDLGFLLVVGPAPLAQDRTCMAGQSCVIDGFQGFLSPDATDLIAVLDTCSTPNGFGLFDRRTRPDELVNASNLSETRSVGAGGTRWSFVENRSARGASWLEAGGSYRLCWCGSSCQEYGDFHTDLGRLWVVGPSPLVQMHTCVSGRACVLDSITGVGLASNFQIYKFRLSQDGDPGGTHDIRLFELYHGGSSDGPWTKALQGAALAGTREWQEFFGFSSSDHFWRLLIRQTYDQEPRPREVQFLTRDDVLVSTRQSVLRASGEALELSGVTYSAEKLVDGKLEDDSRWISSGLPTDYNNWEIIFEVRASDSILLMHTCGTALVDRVSGLEEISLSGAKVTWPIPFSTQGGQYKLCWCSKLELCVSPLDFQLDFGTLTIAGPFFNEVTCISGQHCAFSFYGQDLTDGDQLQILNTCGAVTSGALESLSNIFGTLEVAKSLATFPLPIIGTGLYQLCWCRPSALSGCVSPDDFITNAGELHLLGPFSEHHTCVSGRACQQVLMGSGISSEDQILLLETCGSLLSDFTLRLQVGDGNSTRNETNGEATASNLVAFGWEENQMVSGGNYRLCWCSRHFSCLEPEDFRADFGQLLVIGPKATHRYTCISGLPCQVDGLTGEALGANQHLAILNTCGSVEDAAYLRVMTASDGTLGTSFTGATSLLSGGTYRLCWCSERVSGTEQAMHALSNLSNSSLGSCSRSIDFRSDAGALFLLGPAPITQHFTCLSGERCSLGLKGHGFSEQDRLQVMETCGSAAVPKSSSFISVVQAGAMADFSTEIQISAAGGEYRLCWCPGFNMSGYNVSINEGDACFNAGTFQIMGPSPLEQHRTCVSGHSCRISISGYGDLSSSGSFLIQDTCGIDQVVPRFSHAGLMESIEASLGVSTFTAFVNWATATAAGGTYRLCWAPYPHSPASSELLHLMSNSSNTSEFDASLFQGFVEGNASNLTRLLITGFNSSDSLMILETCGGIHLLEAVVLAGGATVARSIHSRTCISGQICSVVGLPGLTTDSEQMQNSSILILDTCALPSHVQGWPQAGQSLTLQLPNSNESARVFPISWGETPVRARGGIYRLCWCATTPCFTYEDDFSEDLGTLTLIGPSTSDYSSTCVIGRPCESMLQGVHLSQNDTVWALETCGLLGLSGALVFSVQRQWPAMEPIGGAELGGGERVNTLLLENSLPMAGGGRYRLCWCGSHQCSSVEDLQVDAGELVLQGPWSSSQDRTCISGRTCWVEGLLGEALLDSDSYLIQDTCGSSQILESMANAGQDVSVVSSGAVVKWGSVSHTFAGGSYKLCWCSDRDRFAVNTSESDCRGRAEMHLWTVGNLFLRGPSPLLQDQTCISDQLCKIDMTGFLDWSDDAVMVLDTCAHPSIHGKFASLSMGTNGRLTIDAHVLAGGTYRLCWCGKDGPAWPNATESHSNRTDCTLATDFQTDFGALHMLGPVTTGAFTCVTGRACRIWHLSGYTEGHFSILDTCGEAMRTPSRFSPVGNGTNMSSPPFLVEAVPRLGGQYRLCWCGRASCEDISAAGGGSTDTGAVFVLGPLLEQDRTCISGRSCFIDGILGLGLTSGDKALILDTCGVSLYVPGLHDAGIATGMSNRSSFAWPSVSANGGEYRLCWCADRSTEGLSLPILQSGLVPLGCLTPADFDVDFGKLHLIGPQASQAFTCVSGQTCVLKGVSYAAGYTEYTEMSRDSLLVLDSCGHSPSTKQLPPIPAFEVEPFAFSWGNLPLTMPGGDFRLCWCSSRSSGEYESNATGEYESFCQRADQFVVDLGHLHIVGPDLKHVRTCVVGWPCHLTGFHGRDLQLGDRYLILDTCGLASHVPQSPAAFLQSASGTWGTEVSWDTAVSSSGGIYRICWCAQGFSCSTFEDFRVDTGELLLEGVLPEQTFTCFRGKPCKVSHVQGVHIESQKAEFLIMDTYFRVDVGTLYLVGPATGHDYTCISGRTCSIDSVIGLGLNNNDAYLVQDTCGVAAAVSGFSSGGHASSITASGTAVSWGSIAVTAAGGQYRLCWCTEVTTPGNTSAHFGYSSCVSPTSFLADVGVLQVIGVDVQQTRTCVTGRSCLIDGITGFGLTNGDMLLILDTCTDHSLNETFVSHTGLRSWQDGLGTQALAASMGYAWYWDANQVPIWGGEYRLCWCSRLTANGTMDIDSNNSCSVSTDFAVDVGELLVLGPTPLQSFTCISGRECKIASRIYGDSDSFMILDTCGAGGQLAVDSRLGVSGDSARLRLPGGNYRLCWCPTSFSDFTNQTGNISKFRCESFLDFFDVGHLEMIGVAGTQDRTCMSGQACEVDLLGLHLSEWDLWQVFDTCGVSGTPGFPPAPSVHLSAHQDGGLWSTARVSWNSITSPGGVYRLCWCSRGNWTDSASTCRDSFVDVGQLDVLGPGIRWTLVQRGHCGSRPDYPEPIVLETNWTSQESCHARCEQLRNECLVGWYADRGPSQGECQIMETCALIASDSEDTLLLFPPQPAFQTRTCVSGQVCTIGNLLGNGLTEDDSYMILDTCGLQNALAGWSSHLPTSSTPRALDIGKLEAVRLVESTAFVGVPVLRAAASPNHFEQMQEA</sequence>
<accession>A0ABP0SBQ9</accession>
<reference evidence="1 2" key="1">
    <citation type="submission" date="2024-02" db="EMBL/GenBank/DDBJ databases">
        <authorList>
            <person name="Chen Y."/>
            <person name="Shah S."/>
            <person name="Dougan E. K."/>
            <person name="Thang M."/>
            <person name="Chan C."/>
        </authorList>
    </citation>
    <scope>NUCLEOTIDE SEQUENCE [LARGE SCALE GENOMIC DNA]</scope>
</reference>
<keyword evidence="2" id="KW-1185">Reference proteome</keyword>
<protein>
    <submittedName>
        <fullName evidence="1">Alpha-agarase</fullName>
    </submittedName>
</protein>
<comment type="caution">
    <text evidence="1">The sequence shown here is derived from an EMBL/GenBank/DDBJ whole genome shotgun (WGS) entry which is preliminary data.</text>
</comment>
<dbReference type="Proteomes" id="UP001642464">
    <property type="component" value="Unassembled WGS sequence"/>
</dbReference>
<gene>
    <name evidence="1" type="ORF">SCF082_LOCUS51008</name>
</gene>
<evidence type="ECO:0000313" key="1">
    <source>
        <dbReference type="EMBL" id="CAK9109788.1"/>
    </source>
</evidence>
<dbReference type="EMBL" id="CAXAMM010043373">
    <property type="protein sequence ID" value="CAK9109788.1"/>
    <property type="molecule type" value="Genomic_DNA"/>
</dbReference>